<protein>
    <recommendedName>
        <fullName evidence="13">TNFR-Cys domain-containing protein</fullName>
    </recommendedName>
</protein>
<dbReference type="OrthoDB" id="10005154at2759"/>
<evidence type="ECO:0000256" key="3">
    <source>
        <dbReference type="ARBA" id="ARBA00022737"/>
    </source>
</evidence>
<dbReference type="Pfam" id="PF00020">
    <property type="entry name" value="TNFR_c6"/>
    <property type="match status" value="1"/>
</dbReference>
<feature type="domain" description="Death" evidence="9">
    <location>
        <begin position="272"/>
        <end position="333"/>
    </location>
</feature>
<dbReference type="PANTHER" id="PTHR46534:SF1">
    <property type="entry name" value="IGGFC-BINDING PROTEIN N-TERMINAL DOMAIN-CONTAINING PROTEIN"/>
    <property type="match status" value="1"/>
</dbReference>
<evidence type="ECO:0000256" key="6">
    <source>
        <dbReference type="PROSITE-ProRule" id="PRU00206"/>
    </source>
</evidence>
<evidence type="ECO:0008006" key="13">
    <source>
        <dbReference type="Google" id="ProtNLM"/>
    </source>
</evidence>
<keyword evidence="4" id="KW-1015">Disulfide bond</keyword>
<dbReference type="Gene3D" id="2.10.50.10">
    <property type="entry name" value="Tumor Necrosis Factor Receptor, subunit A, domain 2"/>
    <property type="match status" value="2"/>
</dbReference>
<evidence type="ECO:0000256" key="5">
    <source>
        <dbReference type="ARBA" id="ARBA00023180"/>
    </source>
</evidence>
<comment type="caution">
    <text evidence="6">Lacks conserved residue(s) required for the propagation of feature annotation.</text>
</comment>
<feature type="repeat" description="TNFR-Cys" evidence="6">
    <location>
        <begin position="426"/>
        <end position="466"/>
    </location>
</feature>
<dbReference type="GO" id="GO:0006915">
    <property type="term" value="P:apoptotic process"/>
    <property type="evidence" value="ECO:0007669"/>
    <property type="project" value="UniProtKB-KW"/>
</dbReference>
<feature type="repeat" description="TNFR-Cys" evidence="6">
    <location>
        <begin position="62"/>
        <end position="102"/>
    </location>
</feature>
<dbReference type="InterPro" id="IPR011029">
    <property type="entry name" value="DEATH-like_dom_sf"/>
</dbReference>
<gene>
    <name evidence="11" type="ORF">MEDL_53370</name>
</gene>
<dbReference type="PROSITE" id="PS50050">
    <property type="entry name" value="TNFR_NGFR_2"/>
    <property type="match status" value="2"/>
</dbReference>
<dbReference type="InterPro" id="IPR035234">
    <property type="entry name" value="IgGFc-bd_N"/>
</dbReference>
<name>A0A8S3UIG7_MYTED</name>
<keyword evidence="12" id="KW-1185">Reference proteome</keyword>
<dbReference type="SUPFAM" id="SSF47986">
    <property type="entry name" value="DEATH domain"/>
    <property type="match status" value="2"/>
</dbReference>
<dbReference type="AlphaFoldDB" id="A0A8S3UIG7"/>
<feature type="domain" description="TNFR-Cys" evidence="10">
    <location>
        <begin position="426"/>
        <end position="466"/>
    </location>
</feature>
<evidence type="ECO:0000313" key="12">
    <source>
        <dbReference type="Proteomes" id="UP000683360"/>
    </source>
</evidence>
<evidence type="ECO:0000256" key="1">
    <source>
        <dbReference type="ARBA" id="ARBA00022703"/>
    </source>
</evidence>
<feature type="transmembrane region" description="Helical" evidence="8">
    <location>
        <begin position="142"/>
        <end position="163"/>
    </location>
</feature>
<evidence type="ECO:0000256" key="7">
    <source>
        <dbReference type="SAM" id="MobiDB-lite"/>
    </source>
</evidence>
<feature type="transmembrane region" description="Helical" evidence="8">
    <location>
        <begin position="500"/>
        <end position="523"/>
    </location>
</feature>
<evidence type="ECO:0000259" key="9">
    <source>
        <dbReference type="PROSITE" id="PS50017"/>
    </source>
</evidence>
<dbReference type="CDD" id="cd01670">
    <property type="entry name" value="Death"/>
    <property type="match status" value="2"/>
</dbReference>
<accession>A0A8S3UIG7</accession>
<evidence type="ECO:0000256" key="4">
    <source>
        <dbReference type="ARBA" id="ARBA00023157"/>
    </source>
</evidence>
<keyword evidence="5" id="KW-0325">Glycoprotein</keyword>
<evidence type="ECO:0000259" key="10">
    <source>
        <dbReference type="PROSITE" id="PS50050"/>
    </source>
</evidence>
<organism evidence="11 12">
    <name type="scientific">Mytilus edulis</name>
    <name type="common">Blue mussel</name>
    <dbReference type="NCBI Taxonomy" id="6550"/>
    <lineage>
        <taxon>Eukaryota</taxon>
        <taxon>Metazoa</taxon>
        <taxon>Spiralia</taxon>
        <taxon>Lophotrochozoa</taxon>
        <taxon>Mollusca</taxon>
        <taxon>Bivalvia</taxon>
        <taxon>Autobranchia</taxon>
        <taxon>Pteriomorphia</taxon>
        <taxon>Mytilida</taxon>
        <taxon>Mytiloidea</taxon>
        <taxon>Mytilidae</taxon>
        <taxon>Mytilinae</taxon>
        <taxon>Mytilus</taxon>
    </lineage>
</organism>
<feature type="domain" description="TNFR-Cys" evidence="10">
    <location>
        <begin position="62"/>
        <end position="102"/>
    </location>
</feature>
<keyword evidence="8" id="KW-1133">Transmembrane helix</keyword>
<dbReference type="Gene3D" id="1.10.533.10">
    <property type="entry name" value="Death Domain, Fas"/>
    <property type="match status" value="2"/>
</dbReference>
<dbReference type="Proteomes" id="UP000683360">
    <property type="component" value="Unassembled WGS sequence"/>
</dbReference>
<evidence type="ECO:0000313" key="11">
    <source>
        <dbReference type="EMBL" id="CAG2241022.1"/>
    </source>
</evidence>
<keyword evidence="2" id="KW-0732">Signal</keyword>
<dbReference type="SMART" id="SM00208">
    <property type="entry name" value="TNFR"/>
    <property type="match status" value="3"/>
</dbReference>
<feature type="region of interest" description="Disordered" evidence="7">
    <location>
        <begin position="170"/>
        <end position="222"/>
    </location>
</feature>
<dbReference type="PROSITE" id="PS50017">
    <property type="entry name" value="DEATH_DOMAIN"/>
    <property type="match status" value="1"/>
</dbReference>
<dbReference type="EMBL" id="CAJPWZ010002579">
    <property type="protein sequence ID" value="CAG2241022.1"/>
    <property type="molecule type" value="Genomic_DNA"/>
</dbReference>
<dbReference type="InterPro" id="IPR001368">
    <property type="entry name" value="TNFR/NGFR_Cys_rich_reg"/>
</dbReference>
<keyword evidence="1" id="KW-0053">Apoptosis</keyword>
<sequence>MPPNHRDVINCNYIQHEHYVRQGDFCKKCDQCFPGLGLAPFTERQFAIDQLHGALGCLHCIPCPSGFYSKHLSFEECLRCTDCRKQGVYETQNCTSKQDAVCGEIKLKSTIHDDNKHYNELKTIDTNNRKQNHSTNIDNNHMTAVISISVLCGVLAVLIIFAVSQHLRKKRRTARKQKEESKSSRGLLEAESLGSSSSSSSKTTDSSLLSCSQETVETDGEENTFNSKSIVDIFKQSHDRIVHNEELSEAHARMISKHIAVDNIFYDIGIALGIPDNDIKIIIENNKDVKSQAYETLLKWKQVKASDATVLRLIDTLQRLKLHKEIREFCKTLQYDRFSMSFILAGLLVNLKIVWTMKTDIYCDYSKHEFYLPQGDFCKRCDRCPPGFGLEQLKVNNDNIRKEVECEKKVEFDPVHGALECRRCVACTNGCFSHTRSFKECKLCRNCTSEGRLELRQCTETSNAKCGNILPDISRQIKGKDLLKSEVVLHAPNTEDGNDIVYVLAAIIALLIVTIVTTIGLLYKNRKRLGIRQRKLVIDTNIHYSKDRIERGNTEQDRMLETKYNDNSVICDLEDDCVKISFPVLENWKKQHGHNELLKDKHVLFLSKLIATDNTFHKLGIKLGIPENEIAIIKTDNPGDVSNQAYYTLDKWRKLKAVLDNRGKEFLVAFMENEVIHGNNINPEIYVTTSKKTIVHVNVSASGIPNAKLYKTFSVIHGQTQLVKLNTSLRLHHTELTKKAVLIEADDEIVVYVVNREERSDDAYLALPIDVLGKEYYTVSYSPASHYCLFAIIGVYDKTNVSIHLPDVHDLSVSLNENTYHGDQWMNVTLDRLSTLQVRSRHDLTGSHIVSSKPIAVLSGNKKTTVGHGDSRDHLVEMLLPLSSWGRNFATVPIHDRHDKGDIFRFIASEDNTHVHVSGINSGKPFQDIIKLNKAGQYVQKHYSSGLYSHIVADKAISVFQFLLTREGHDDHTDPSMITIVPIEQYAFEYTFTTPESSHGNYSNYFMFIIDSSQTSGLRIDNRSLAGNQVYHKIPETHLVGGYMKISVGTHTVMHNDPTTVFGGILVGKADHESYGFPVGLLLKPINTDCLVSQMIEGDKIDNDCDGEIDEEQSDGKGEIYLTSNTFFDEY</sequence>
<dbReference type="Pfam" id="PF00531">
    <property type="entry name" value="Death"/>
    <property type="match status" value="1"/>
</dbReference>
<proteinExistence type="predicted"/>
<feature type="compositionally biased region" description="Low complexity" evidence="7">
    <location>
        <begin position="184"/>
        <end position="212"/>
    </location>
</feature>
<evidence type="ECO:0000256" key="8">
    <source>
        <dbReference type="SAM" id="Phobius"/>
    </source>
</evidence>
<dbReference type="Pfam" id="PF17517">
    <property type="entry name" value="IgGFc_binding"/>
    <property type="match status" value="1"/>
</dbReference>
<comment type="caution">
    <text evidence="11">The sequence shown here is derived from an EMBL/GenBank/DDBJ whole genome shotgun (WGS) entry which is preliminary data.</text>
</comment>
<dbReference type="GO" id="GO:0007165">
    <property type="term" value="P:signal transduction"/>
    <property type="evidence" value="ECO:0007669"/>
    <property type="project" value="InterPro"/>
</dbReference>
<dbReference type="PANTHER" id="PTHR46534">
    <property type="entry name" value="IGGFC_BINDING DOMAIN-CONTAINING PROTEIN"/>
    <property type="match status" value="1"/>
</dbReference>
<evidence type="ECO:0000256" key="2">
    <source>
        <dbReference type="ARBA" id="ARBA00022729"/>
    </source>
</evidence>
<dbReference type="InterPro" id="IPR000488">
    <property type="entry name" value="Death_dom"/>
</dbReference>
<dbReference type="CDD" id="cd00185">
    <property type="entry name" value="TNFRSF"/>
    <property type="match status" value="1"/>
</dbReference>
<keyword evidence="8" id="KW-0472">Membrane</keyword>
<dbReference type="PROSITE" id="PS00652">
    <property type="entry name" value="TNFR_NGFR_1"/>
    <property type="match status" value="1"/>
</dbReference>
<reference evidence="11" key="1">
    <citation type="submission" date="2021-03" db="EMBL/GenBank/DDBJ databases">
        <authorList>
            <person name="Bekaert M."/>
        </authorList>
    </citation>
    <scope>NUCLEOTIDE SEQUENCE</scope>
</reference>
<keyword evidence="3" id="KW-0677">Repeat</keyword>
<keyword evidence="8" id="KW-0812">Transmembrane</keyword>